<evidence type="ECO:0000259" key="11">
    <source>
        <dbReference type="PROSITE" id="PS50885"/>
    </source>
</evidence>
<dbReference type="Pfam" id="PF17202">
    <property type="entry name" value="sCache_3_3"/>
    <property type="match status" value="1"/>
</dbReference>
<dbReference type="Pfam" id="PF00015">
    <property type="entry name" value="MCPsignal"/>
    <property type="match status" value="1"/>
</dbReference>
<dbReference type="GO" id="GO:0004888">
    <property type="term" value="F:transmembrane signaling receptor activity"/>
    <property type="evidence" value="ECO:0007669"/>
    <property type="project" value="InterPro"/>
</dbReference>
<name>A0A9Q4FWX9_SALAG</name>
<dbReference type="PROSITE" id="PS50885">
    <property type="entry name" value="HAMP"/>
    <property type="match status" value="1"/>
</dbReference>
<dbReference type="SUPFAM" id="SSF103190">
    <property type="entry name" value="Sensory domain-like"/>
    <property type="match status" value="1"/>
</dbReference>
<accession>A0A9Q4FWX9</accession>
<reference evidence="12" key="1">
    <citation type="submission" date="2020-06" db="EMBL/GenBank/DDBJ databases">
        <title>Insight into the genomes of haloalkaliphilic bacilli from Kenyan soda lakes.</title>
        <authorList>
            <person name="Mwirichia R."/>
            <person name="Villamizar G.C."/>
            <person name="Poehlein A."/>
            <person name="Mugweru J."/>
            <person name="Kipnyargis A."/>
            <person name="Kiplimo D."/>
            <person name="Orwa P."/>
            <person name="Daniel R."/>
        </authorList>
    </citation>
    <scope>NUCLEOTIDE SEQUENCE</scope>
    <source>
        <strain evidence="12">B1096_S55</strain>
    </source>
</reference>
<evidence type="ECO:0000256" key="8">
    <source>
        <dbReference type="PROSITE-ProRule" id="PRU00284"/>
    </source>
</evidence>
<feature type="transmembrane region" description="Helical" evidence="9">
    <location>
        <begin position="181"/>
        <end position="203"/>
    </location>
</feature>
<evidence type="ECO:0000259" key="10">
    <source>
        <dbReference type="PROSITE" id="PS50111"/>
    </source>
</evidence>
<dbReference type="GO" id="GO:0005886">
    <property type="term" value="C:plasma membrane"/>
    <property type="evidence" value="ECO:0007669"/>
    <property type="project" value="UniProtKB-SubCell"/>
</dbReference>
<evidence type="ECO:0000313" key="13">
    <source>
        <dbReference type="Proteomes" id="UP001057753"/>
    </source>
</evidence>
<dbReference type="SMART" id="SM00283">
    <property type="entry name" value="MA"/>
    <property type="match status" value="1"/>
</dbReference>
<dbReference type="EMBL" id="JABXYM010000001">
    <property type="protein sequence ID" value="MCR6095026.1"/>
    <property type="molecule type" value="Genomic_DNA"/>
</dbReference>
<feature type="domain" description="Methyl-accepting transducer" evidence="10">
    <location>
        <begin position="276"/>
        <end position="533"/>
    </location>
</feature>
<dbReference type="GO" id="GO:0007165">
    <property type="term" value="P:signal transduction"/>
    <property type="evidence" value="ECO:0007669"/>
    <property type="project" value="UniProtKB-KW"/>
</dbReference>
<keyword evidence="2" id="KW-1003">Cell membrane</keyword>
<evidence type="ECO:0000256" key="5">
    <source>
        <dbReference type="ARBA" id="ARBA00023136"/>
    </source>
</evidence>
<evidence type="ECO:0000256" key="6">
    <source>
        <dbReference type="ARBA" id="ARBA00023224"/>
    </source>
</evidence>
<dbReference type="Gene3D" id="1.10.287.950">
    <property type="entry name" value="Methyl-accepting chemotaxis protein"/>
    <property type="match status" value="1"/>
</dbReference>
<dbReference type="InterPro" id="IPR004090">
    <property type="entry name" value="Chemotax_Me-accpt_rcpt"/>
</dbReference>
<comment type="similarity">
    <text evidence="7">Belongs to the methyl-accepting chemotaxis (MCP) protein family.</text>
</comment>
<dbReference type="PANTHER" id="PTHR32089:SF112">
    <property type="entry name" value="LYSOZYME-LIKE PROTEIN-RELATED"/>
    <property type="match status" value="1"/>
</dbReference>
<gene>
    <name evidence="12" type="ORF">HXA33_00500</name>
</gene>
<dbReference type="SUPFAM" id="SSF58104">
    <property type="entry name" value="Methyl-accepting chemotaxis protein (MCP) signaling domain"/>
    <property type="match status" value="1"/>
</dbReference>
<dbReference type="PRINTS" id="PR00260">
    <property type="entry name" value="CHEMTRNSDUCR"/>
</dbReference>
<comment type="subcellular location">
    <subcellularLocation>
        <location evidence="1">Cell membrane</location>
        <topology evidence="1">Multi-pass membrane protein</topology>
    </subcellularLocation>
</comment>
<feature type="transmembrane region" description="Helical" evidence="9">
    <location>
        <begin position="12"/>
        <end position="33"/>
    </location>
</feature>
<evidence type="ECO:0000256" key="4">
    <source>
        <dbReference type="ARBA" id="ARBA00022989"/>
    </source>
</evidence>
<dbReference type="GO" id="GO:0006935">
    <property type="term" value="P:chemotaxis"/>
    <property type="evidence" value="ECO:0007669"/>
    <property type="project" value="InterPro"/>
</dbReference>
<dbReference type="CDD" id="cd06225">
    <property type="entry name" value="HAMP"/>
    <property type="match status" value="1"/>
</dbReference>
<evidence type="ECO:0000313" key="12">
    <source>
        <dbReference type="EMBL" id="MCR6095026.1"/>
    </source>
</evidence>
<dbReference type="Proteomes" id="UP001057753">
    <property type="component" value="Unassembled WGS sequence"/>
</dbReference>
<dbReference type="RefSeq" id="WP_257819668.1">
    <property type="nucleotide sequence ID" value="NZ_JABXYM010000001.1"/>
</dbReference>
<evidence type="ECO:0000256" key="1">
    <source>
        <dbReference type="ARBA" id="ARBA00004651"/>
    </source>
</evidence>
<dbReference type="InterPro" id="IPR029151">
    <property type="entry name" value="Sensor-like_sf"/>
</dbReference>
<keyword evidence="4 9" id="KW-1133">Transmembrane helix</keyword>
<evidence type="ECO:0000256" key="7">
    <source>
        <dbReference type="ARBA" id="ARBA00029447"/>
    </source>
</evidence>
<sequence>MKNMKILTKFQLLMFITIISLSVIVLGVTFLSVKSGVESFAAEKAKSDLDLTYNYVNEKYEGEWHEQNGELYKGDHRINEDYDLADELAEMTGGLITIFHDRQPISTNLIIADERAVSVAAEGEVTEHVLENGENYGGEADILGVDMQTAYRPILAEDGNVIGMWFTATSQESINAIMSDILLQVGIIIVIVVSLMTALLMFFTKQIKGRITSILDSLKLAGEGDFRSHHDDNRRDELGEISTGFNIMKENLSELLQDVTTASEQLASSSEELTATSEQSAKAAEEVAKTIDDISRGASLQAADTEKGAGEVNELGKLIVQDQHYLDKLNQIAEEVTSLKDEGLALVNDLVDKTTTNNDVADQIHDIITETNKNTEQIENASGMIQNISEQTNLLALNASIEAARAGEAGKGFSVVADEIRKLAEQSNRFSEEITSIIHKLAEKTMHAVDKMSESKEVSRRQTESVTATSGTFEGVATAIESMKVTLAQLNESGNSMDMKKEEIISVIENLSAISQQNAASTQQMSAAVEEQTASMEEIAGSSESLAHLAEDLQTKASKFTY</sequence>
<keyword evidence="3 9" id="KW-0812">Transmembrane</keyword>
<dbReference type="InterPro" id="IPR003660">
    <property type="entry name" value="HAMP_dom"/>
</dbReference>
<evidence type="ECO:0000256" key="2">
    <source>
        <dbReference type="ARBA" id="ARBA00022475"/>
    </source>
</evidence>
<keyword evidence="6 8" id="KW-0807">Transducer</keyword>
<dbReference type="InterPro" id="IPR033463">
    <property type="entry name" value="sCache_3"/>
</dbReference>
<keyword evidence="13" id="KW-1185">Reference proteome</keyword>
<dbReference type="PANTHER" id="PTHR32089">
    <property type="entry name" value="METHYL-ACCEPTING CHEMOTAXIS PROTEIN MCPB"/>
    <property type="match status" value="1"/>
</dbReference>
<evidence type="ECO:0000256" key="3">
    <source>
        <dbReference type="ARBA" id="ARBA00022692"/>
    </source>
</evidence>
<proteinExistence type="inferred from homology"/>
<dbReference type="SMART" id="SM00304">
    <property type="entry name" value="HAMP"/>
    <property type="match status" value="1"/>
</dbReference>
<dbReference type="PROSITE" id="PS50111">
    <property type="entry name" value="CHEMOTAXIS_TRANSDUC_2"/>
    <property type="match status" value="1"/>
</dbReference>
<dbReference type="InterPro" id="IPR004089">
    <property type="entry name" value="MCPsignal_dom"/>
</dbReference>
<evidence type="ECO:0000256" key="9">
    <source>
        <dbReference type="SAM" id="Phobius"/>
    </source>
</evidence>
<dbReference type="Pfam" id="PF00672">
    <property type="entry name" value="HAMP"/>
    <property type="match status" value="1"/>
</dbReference>
<dbReference type="AlphaFoldDB" id="A0A9Q4FWX9"/>
<comment type="caution">
    <text evidence="12">The sequence shown here is derived from an EMBL/GenBank/DDBJ whole genome shotgun (WGS) entry which is preliminary data.</text>
</comment>
<feature type="domain" description="HAMP" evidence="11">
    <location>
        <begin position="205"/>
        <end position="257"/>
    </location>
</feature>
<keyword evidence="5 9" id="KW-0472">Membrane</keyword>
<protein>
    <submittedName>
        <fullName evidence="12">Methyl-accepting chemotaxis protein</fullName>
    </submittedName>
</protein>
<organism evidence="12 13">
    <name type="scientific">Salipaludibacillus agaradhaerens</name>
    <name type="common">Bacillus agaradhaerens</name>
    <dbReference type="NCBI Taxonomy" id="76935"/>
    <lineage>
        <taxon>Bacteria</taxon>
        <taxon>Bacillati</taxon>
        <taxon>Bacillota</taxon>
        <taxon>Bacilli</taxon>
        <taxon>Bacillales</taxon>
        <taxon>Bacillaceae</taxon>
    </lineage>
</organism>